<keyword evidence="3" id="KW-1185">Reference proteome</keyword>
<gene>
    <name evidence="2" type="ORF">AVEN_76751_1</name>
</gene>
<sequence length="174" mass="18805">FDESFVLRFRPVQQSETKSDSRCQRQPASSAGRLVLNNSFSSDFYGGKPGKKQLTQDFRGDRTQGEQCSGEKGREGRKEVIGLPGLQGERGSWVLLVSMEWTAIRTSREPGLPGVMGPKGEKGNMGDLGPPGLMGPPGLPGPPVSLGDIMRGSVCGQGRVSFTNFSENTQRRAF</sequence>
<feature type="non-terminal residue" evidence="2">
    <location>
        <position position="1"/>
    </location>
</feature>
<evidence type="ECO:0000313" key="3">
    <source>
        <dbReference type="Proteomes" id="UP000499080"/>
    </source>
</evidence>
<dbReference type="AlphaFoldDB" id="A0A4Y2VUU3"/>
<evidence type="ECO:0000256" key="1">
    <source>
        <dbReference type="SAM" id="MobiDB-lite"/>
    </source>
</evidence>
<dbReference type="OrthoDB" id="5983381at2759"/>
<reference evidence="2 3" key="1">
    <citation type="journal article" date="2019" name="Sci. Rep.">
        <title>Orb-weaving spider Araneus ventricosus genome elucidates the spidroin gene catalogue.</title>
        <authorList>
            <person name="Kono N."/>
            <person name="Nakamura H."/>
            <person name="Ohtoshi R."/>
            <person name="Moran D.A.P."/>
            <person name="Shinohara A."/>
            <person name="Yoshida Y."/>
            <person name="Fujiwara M."/>
            <person name="Mori M."/>
            <person name="Tomita M."/>
            <person name="Arakawa K."/>
        </authorList>
    </citation>
    <scope>NUCLEOTIDE SEQUENCE [LARGE SCALE GENOMIC DNA]</scope>
</reference>
<dbReference type="EMBL" id="BGPR01051034">
    <property type="protein sequence ID" value="GBO28014.1"/>
    <property type="molecule type" value="Genomic_DNA"/>
</dbReference>
<comment type="caution">
    <text evidence="2">The sequence shown here is derived from an EMBL/GenBank/DDBJ whole genome shotgun (WGS) entry which is preliminary data.</text>
</comment>
<feature type="region of interest" description="Disordered" evidence="1">
    <location>
        <begin position="12"/>
        <end position="32"/>
    </location>
</feature>
<evidence type="ECO:0000313" key="2">
    <source>
        <dbReference type="EMBL" id="GBO28014.1"/>
    </source>
</evidence>
<feature type="compositionally biased region" description="Basic and acidic residues" evidence="1">
    <location>
        <begin position="58"/>
        <end position="80"/>
    </location>
</feature>
<name>A0A4Y2VUU3_ARAVE</name>
<protein>
    <submittedName>
        <fullName evidence="2">Uncharacterized protein</fullName>
    </submittedName>
</protein>
<dbReference type="Proteomes" id="UP000499080">
    <property type="component" value="Unassembled WGS sequence"/>
</dbReference>
<organism evidence="2 3">
    <name type="scientific">Araneus ventricosus</name>
    <name type="common">Orbweaver spider</name>
    <name type="synonym">Epeira ventricosa</name>
    <dbReference type="NCBI Taxonomy" id="182803"/>
    <lineage>
        <taxon>Eukaryota</taxon>
        <taxon>Metazoa</taxon>
        <taxon>Ecdysozoa</taxon>
        <taxon>Arthropoda</taxon>
        <taxon>Chelicerata</taxon>
        <taxon>Arachnida</taxon>
        <taxon>Araneae</taxon>
        <taxon>Araneomorphae</taxon>
        <taxon>Entelegynae</taxon>
        <taxon>Araneoidea</taxon>
        <taxon>Araneidae</taxon>
        <taxon>Araneus</taxon>
    </lineage>
</organism>
<accession>A0A4Y2VUU3</accession>
<feature type="region of interest" description="Disordered" evidence="1">
    <location>
        <begin position="45"/>
        <end position="80"/>
    </location>
</feature>
<proteinExistence type="predicted"/>